<reference evidence="2 3" key="1">
    <citation type="journal article" date="2019" name="J. Ind. Microbiol. Biotechnol.">
        <title>The complete genomic sequence of Streptomyces spectabilis NRRL-2792 and identification of secondary metabolite biosynthetic gene clusters.</title>
        <authorList>
            <person name="Sinha A."/>
            <person name="Phillips-Salemka S."/>
            <person name="Niraula T.A."/>
            <person name="Short K.A."/>
            <person name="Niraula N.P."/>
        </authorList>
    </citation>
    <scope>NUCLEOTIDE SEQUENCE [LARGE SCALE GENOMIC DNA]</scope>
    <source>
        <strain evidence="2 3">NRRL 2792</strain>
    </source>
</reference>
<evidence type="ECO:0000259" key="1">
    <source>
        <dbReference type="Pfam" id="PF12680"/>
    </source>
</evidence>
<dbReference type="EMBL" id="CP040916">
    <property type="protein sequence ID" value="QDQ14853.1"/>
    <property type="molecule type" value="Genomic_DNA"/>
</dbReference>
<evidence type="ECO:0000313" key="3">
    <source>
        <dbReference type="Proteomes" id="UP000316806"/>
    </source>
</evidence>
<dbReference type="PANTHER" id="PTHR41252:SF1">
    <property type="entry name" value="BLR2505 PROTEIN"/>
    <property type="match status" value="1"/>
</dbReference>
<dbReference type="PANTHER" id="PTHR41252">
    <property type="entry name" value="BLR2505 PROTEIN"/>
    <property type="match status" value="1"/>
</dbReference>
<dbReference type="RefSeq" id="WP_144322057.1">
    <property type="nucleotide sequence ID" value="NZ_CP040916.1"/>
</dbReference>
<dbReference type="SUPFAM" id="SSF54427">
    <property type="entry name" value="NTF2-like"/>
    <property type="match status" value="1"/>
</dbReference>
<accession>A0A516RGS1</accession>
<organism evidence="2 3">
    <name type="scientific">Streptomyces spectabilis</name>
    <dbReference type="NCBI Taxonomy" id="68270"/>
    <lineage>
        <taxon>Bacteria</taxon>
        <taxon>Bacillati</taxon>
        <taxon>Actinomycetota</taxon>
        <taxon>Actinomycetes</taxon>
        <taxon>Kitasatosporales</taxon>
        <taxon>Streptomycetaceae</taxon>
        <taxon>Streptomyces</taxon>
    </lineage>
</organism>
<feature type="domain" description="SnoaL-like" evidence="1">
    <location>
        <begin position="18"/>
        <end position="125"/>
    </location>
</feature>
<protein>
    <submittedName>
        <fullName evidence="2">Nuclear transport factor 2 family protein</fullName>
    </submittedName>
</protein>
<dbReference type="Gene3D" id="3.10.450.50">
    <property type="match status" value="1"/>
</dbReference>
<name>A0A516RGS1_STRST</name>
<evidence type="ECO:0000313" key="2">
    <source>
        <dbReference type="EMBL" id="QDQ14853.1"/>
    </source>
</evidence>
<sequence length="141" mass="15384">MSTHSPETSARATREVIDAYLARLADRDLDGAVRLFSESAEFLAPGSPAVPWSGNHAGHKGVTEFFTTLHEYLQPEEFTVTHIVVDGEQGVIIGHLRDTVKATGKPLTTPFAAHLTVVDGRVARYHLFEDTHALHRAVTDG</sequence>
<gene>
    <name evidence="2" type="ORF">FH965_33415</name>
</gene>
<proteinExistence type="predicted"/>
<dbReference type="AlphaFoldDB" id="A0A516RGS1"/>
<dbReference type="Pfam" id="PF12680">
    <property type="entry name" value="SnoaL_2"/>
    <property type="match status" value="1"/>
</dbReference>
<dbReference type="InterPro" id="IPR032710">
    <property type="entry name" value="NTF2-like_dom_sf"/>
</dbReference>
<dbReference type="InterPro" id="IPR037401">
    <property type="entry name" value="SnoaL-like"/>
</dbReference>
<dbReference type="Proteomes" id="UP000316806">
    <property type="component" value="Chromosome"/>
</dbReference>